<evidence type="ECO:0000313" key="1">
    <source>
        <dbReference type="EMBL" id="SFS44754.1"/>
    </source>
</evidence>
<protein>
    <submittedName>
        <fullName evidence="1">RteC protein</fullName>
    </submittedName>
</protein>
<dbReference type="Pfam" id="PF09357">
    <property type="entry name" value="RteC"/>
    <property type="match status" value="1"/>
</dbReference>
<dbReference type="RefSeq" id="WP_093363588.1">
    <property type="nucleotide sequence ID" value="NZ_FOZZ01000002.1"/>
</dbReference>
<dbReference type="STRING" id="683125.SAMN05660206_1028"/>
<sequence length="201" mass="23928">MNEFSNKTITKLAMEIDVLSKDNKDIIQLCETIIHKILENMATLKKFVLQNGFQSENEEIHFFKHLKPLILSKLIYYNSIYKIKTKMPFGGMEVIKTYLNNEILKLKIFSDNNLDFCKYYRTNSTYLDHKYFVRGRYDIKLTLDTFFFEVDHSFSTSYDYKVAKIISNDLIKVYLENKLSNISSNSIMKTVFFQFFKLQDE</sequence>
<proteinExistence type="predicted"/>
<dbReference type="Proteomes" id="UP000198785">
    <property type="component" value="Unassembled WGS sequence"/>
</dbReference>
<organism evidence="1 2">
    <name type="scientific">Sphingobacterium wenxiniae</name>
    <dbReference type="NCBI Taxonomy" id="683125"/>
    <lineage>
        <taxon>Bacteria</taxon>
        <taxon>Pseudomonadati</taxon>
        <taxon>Bacteroidota</taxon>
        <taxon>Sphingobacteriia</taxon>
        <taxon>Sphingobacteriales</taxon>
        <taxon>Sphingobacteriaceae</taxon>
        <taxon>Sphingobacterium</taxon>
    </lineage>
</organism>
<dbReference type="AlphaFoldDB" id="A0A1I6PX34"/>
<dbReference type="OrthoDB" id="790983at2"/>
<dbReference type="InterPro" id="IPR018534">
    <property type="entry name" value="Tet_reg_excision_RteC"/>
</dbReference>
<dbReference type="EMBL" id="FOZZ01000002">
    <property type="protein sequence ID" value="SFS44754.1"/>
    <property type="molecule type" value="Genomic_DNA"/>
</dbReference>
<gene>
    <name evidence="1" type="ORF">SAMN05660206_1028</name>
</gene>
<accession>A0A1I6PX34</accession>
<evidence type="ECO:0000313" key="2">
    <source>
        <dbReference type="Proteomes" id="UP000198785"/>
    </source>
</evidence>
<keyword evidence="2" id="KW-1185">Reference proteome</keyword>
<reference evidence="1 2" key="1">
    <citation type="submission" date="2016-10" db="EMBL/GenBank/DDBJ databases">
        <authorList>
            <person name="de Groot N.N."/>
        </authorList>
    </citation>
    <scope>NUCLEOTIDE SEQUENCE [LARGE SCALE GENOMIC DNA]</scope>
    <source>
        <strain evidence="1 2">DSM 22789</strain>
    </source>
</reference>
<name>A0A1I6PX34_9SPHI</name>